<proteinExistence type="predicted"/>
<evidence type="ECO:0000259" key="2">
    <source>
        <dbReference type="Pfam" id="PF11740"/>
    </source>
</evidence>
<keyword evidence="4" id="KW-1185">Reference proteome</keyword>
<keyword evidence="1" id="KW-0175">Coiled coil</keyword>
<protein>
    <recommendedName>
        <fullName evidence="2">KfrA N-terminal DNA-binding domain-containing protein</fullName>
    </recommendedName>
</protein>
<dbReference type="AlphaFoldDB" id="A0A2T3J755"/>
<sequence length="392" mass="43879">MFTLMLFFYTMKTVDWVVLTKGILMVAAKVKEEKVFELANRIVGQGEWPTVLKLHKTLGEGSYTTIQKYLKNWEQSEAGMLAKEAALPDELVLPASASDAMQVALKTIWTAAQQAATERIDQSIAESQAEIEAQELLAQEVLTKAETTELRLIDAEKRILHLESERETHIDERATLRQQLSSSELELTREQQKAHNTIEQHGKEITQVNTVLRETKKVLEALQVEYANKQDVLMAEVAKHDESKQSLASTTAQLEAANDKLSELVKQLDDTKTELSTSQAQLIAELSRHDETKQSLAGANAELKASERLLTNIESQLLEQKQTNNTLSESITLVRNELTDSKVNESVLRGELSKVDALSDENKALRQALDGNIAKYIEKLGNEKISSERGVR</sequence>
<dbReference type="Proteomes" id="UP000240987">
    <property type="component" value="Unassembled WGS sequence"/>
</dbReference>
<feature type="coiled-coil region" evidence="1">
    <location>
        <begin position="145"/>
        <end position="323"/>
    </location>
</feature>
<dbReference type="EMBL" id="PYMJ01000048">
    <property type="protein sequence ID" value="PSU44563.1"/>
    <property type="molecule type" value="Genomic_DNA"/>
</dbReference>
<name>A0A2T3J755_9GAMM</name>
<evidence type="ECO:0000313" key="3">
    <source>
        <dbReference type="EMBL" id="PSU44563.1"/>
    </source>
</evidence>
<comment type="caution">
    <text evidence="3">The sequence shown here is derived from an EMBL/GenBank/DDBJ whole genome shotgun (WGS) entry which is preliminary data.</text>
</comment>
<accession>A0A2T3J755</accession>
<dbReference type="InterPro" id="IPR021104">
    <property type="entry name" value="KfrA_DNA-bd_N"/>
</dbReference>
<dbReference type="Pfam" id="PF11740">
    <property type="entry name" value="KfrA_N"/>
    <property type="match status" value="1"/>
</dbReference>
<gene>
    <name evidence="3" type="ORF">C9J12_26840</name>
</gene>
<evidence type="ECO:0000256" key="1">
    <source>
        <dbReference type="SAM" id="Coils"/>
    </source>
</evidence>
<dbReference type="OrthoDB" id="583532at2"/>
<feature type="domain" description="KfrA N-terminal DNA-binding" evidence="2">
    <location>
        <begin position="32"/>
        <end position="149"/>
    </location>
</feature>
<organism evidence="3 4">
    <name type="scientific">Photobacterium frigidiphilum</name>
    <dbReference type="NCBI Taxonomy" id="264736"/>
    <lineage>
        <taxon>Bacteria</taxon>
        <taxon>Pseudomonadati</taxon>
        <taxon>Pseudomonadota</taxon>
        <taxon>Gammaproteobacteria</taxon>
        <taxon>Vibrionales</taxon>
        <taxon>Vibrionaceae</taxon>
        <taxon>Photobacterium</taxon>
    </lineage>
</organism>
<evidence type="ECO:0000313" key="4">
    <source>
        <dbReference type="Proteomes" id="UP000240987"/>
    </source>
</evidence>
<reference evidence="3 4" key="1">
    <citation type="submission" date="2018-01" db="EMBL/GenBank/DDBJ databases">
        <title>Whole genome sequencing of Histamine producing bacteria.</title>
        <authorList>
            <person name="Butler K."/>
        </authorList>
    </citation>
    <scope>NUCLEOTIDE SEQUENCE [LARGE SCALE GENOMIC DNA]</scope>
    <source>
        <strain evidence="3 4">JCM 12947</strain>
    </source>
</reference>